<sequence>MANPHRLHLEFIQNDQLYGAVEQVIDVQDEDDEEEGEAEEEEDDDGEEEEEEEEEDEHQVADEEPVRVSHGEAAAFENGVEEAGEKRRRIDSGDEALLWGGVGSVPGSSQGNECKWSEIDGLFCPICMEAWTSDGVHHICCLPCGHIYGMSCIKRWLQQRRNSGKCPQCNRKCTLKDVRKLFAPRIVALDEESQKRIRSLEAKCASLKKKEVGWGKKEAEWKKREAELHLKVKQLTEQRTTYLEHLVADRQSRPSESSNIRRDFQGRSVHVGNQIQASSKFCRQESSCNFKLQKDMQVDGACLFDIDAANQLLLIARSLSGVGVSHVLTKMSMIPPYEREDILLPSATNLIKDLHISPFNSSLALLASLGKKLSVISMESNNVILAYDLPVAAWTCSWDLNSSHYIYVGLQNGSVMVFDMRQTTGPMNSLRGLTSNPVHTLHSLLHNSTPPSGSRSVLSASSVGLCQWNFDGSDEGPSFVHGMENQGVCISLAYCPSSDDIVASYRPKVEMSNEMALTQPSLTQSRVPGQGVVGSHVHLKRVGSSNFQKLSSIYANVNDIRLPKSAIIDIEDRSQLFASSNEATSELLLQELPSFTVCQRLKSERHPLRDMKYTHALSQCLLGCLCDDTLQIFNTQPS</sequence>
<reference evidence="9" key="1">
    <citation type="submission" date="2025-08" db="UniProtKB">
        <authorList>
            <consortium name="RefSeq"/>
        </authorList>
    </citation>
    <scope>IDENTIFICATION</scope>
    <source>
        <tissue evidence="9">Seedling</tissue>
    </source>
</reference>
<feature type="compositionally biased region" description="Acidic residues" evidence="6">
    <location>
        <begin position="27"/>
        <end position="57"/>
    </location>
</feature>
<protein>
    <recommendedName>
        <fullName evidence="2">RING-type E3 ubiquitin transferase</fullName>
        <ecNumber evidence="2">2.3.2.27</ecNumber>
    </recommendedName>
</protein>
<dbReference type="PANTHER" id="PTHR16047">
    <property type="entry name" value="RFWD3 PROTEIN"/>
    <property type="match status" value="1"/>
</dbReference>
<proteinExistence type="predicted"/>
<dbReference type="RefSeq" id="XP_015898418.1">
    <property type="nucleotide sequence ID" value="XM_016042932.4"/>
</dbReference>
<gene>
    <name evidence="9" type="primary">LOC107431904</name>
</gene>
<dbReference type="SMART" id="SM00184">
    <property type="entry name" value="RING"/>
    <property type="match status" value="1"/>
</dbReference>
<evidence type="ECO:0000256" key="3">
    <source>
        <dbReference type="ARBA" id="ARBA00022574"/>
    </source>
</evidence>
<evidence type="ECO:0000256" key="1">
    <source>
        <dbReference type="ARBA" id="ARBA00000900"/>
    </source>
</evidence>
<dbReference type="GO" id="GO:0061630">
    <property type="term" value="F:ubiquitin protein ligase activity"/>
    <property type="evidence" value="ECO:0007669"/>
    <property type="project" value="UniProtKB-EC"/>
</dbReference>
<keyword evidence="8" id="KW-1185">Reference proteome</keyword>
<dbReference type="InterPro" id="IPR001841">
    <property type="entry name" value="Znf_RING"/>
</dbReference>
<dbReference type="PROSITE" id="PS50089">
    <property type="entry name" value="ZF_RING_2"/>
    <property type="match status" value="1"/>
</dbReference>
<dbReference type="AlphaFoldDB" id="A0A6P4ASI6"/>
<evidence type="ECO:0000256" key="2">
    <source>
        <dbReference type="ARBA" id="ARBA00012483"/>
    </source>
</evidence>
<keyword evidence="5" id="KW-0863">Zinc-finger</keyword>
<evidence type="ECO:0000256" key="5">
    <source>
        <dbReference type="PROSITE-ProRule" id="PRU00175"/>
    </source>
</evidence>
<dbReference type="GO" id="GO:0016567">
    <property type="term" value="P:protein ubiquitination"/>
    <property type="evidence" value="ECO:0007669"/>
    <property type="project" value="InterPro"/>
</dbReference>
<dbReference type="InterPro" id="IPR013083">
    <property type="entry name" value="Znf_RING/FYVE/PHD"/>
</dbReference>
<dbReference type="InterPro" id="IPR056527">
    <property type="entry name" value="WD40_RFWD3"/>
</dbReference>
<organism evidence="8 9">
    <name type="scientific">Ziziphus jujuba</name>
    <name type="common">Chinese jujube</name>
    <name type="synonym">Ziziphus sativa</name>
    <dbReference type="NCBI Taxonomy" id="326968"/>
    <lineage>
        <taxon>Eukaryota</taxon>
        <taxon>Viridiplantae</taxon>
        <taxon>Streptophyta</taxon>
        <taxon>Embryophyta</taxon>
        <taxon>Tracheophyta</taxon>
        <taxon>Spermatophyta</taxon>
        <taxon>Magnoliopsida</taxon>
        <taxon>eudicotyledons</taxon>
        <taxon>Gunneridae</taxon>
        <taxon>Pentapetalae</taxon>
        <taxon>rosids</taxon>
        <taxon>fabids</taxon>
        <taxon>Rosales</taxon>
        <taxon>Rhamnaceae</taxon>
        <taxon>Paliureae</taxon>
        <taxon>Ziziphus</taxon>
    </lineage>
</organism>
<feature type="region of interest" description="Disordered" evidence="6">
    <location>
        <begin position="24"/>
        <end position="68"/>
    </location>
</feature>
<keyword evidence="5" id="KW-0862">Zinc</keyword>
<dbReference type="Pfam" id="PF23419">
    <property type="entry name" value="WD40_RFWD3"/>
    <property type="match status" value="1"/>
</dbReference>
<evidence type="ECO:0000259" key="7">
    <source>
        <dbReference type="PROSITE" id="PS50089"/>
    </source>
</evidence>
<dbReference type="GO" id="GO:0036297">
    <property type="term" value="P:interstrand cross-link repair"/>
    <property type="evidence" value="ECO:0007669"/>
    <property type="project" value="InterPro"/>
</dbReference>
<evidence type="ECO:0000256" key="6">
    <source>
        <dbReference type="SAM" id="MobiDB-lite"/>
    </source>
</evidence>
<dbReference type="EC" id="2.3.2.27" evidence="2"/>
<evidence type="ECO:0000313" key="9">
    <source>
        <dbReference type="RefSeq" id="XP_015898418.1"/>
    </source>
</evidence>
<accession>A0A6P4ASI6</accession>
<dbReference type="Gene3D" id="2.130.10.10">
    <property type="entry name" value="YVTN repeat-like/Quinoprotein amine dehydrogenase"/>
    <property type="match status" value="1"/>
</dbReference>
<feature type="domain" description="RING-type" evidence="7">
    <location>
        <begin position="124"/>
        <end position="170"/>
    </location>
</feature>
<dbReference type="InterPro" id="IPR037381">
    <property type="entry name" value="RFWD3"/>
</dbReference>
<dbReference type="FunCoup" id="A0A6P4ASI6">
    <property type="interactions" value="1946"/>
</dbReference>
<comment type="catalytic activity">
    <reaction evidence="1">
        <text>S-ubiquitinyl-[E2 ubiquitin-conjugating enzyme]-L-cysteine + [acceptor protein]-L-lysine = [E2 ubiquitin-conjugating enzyme]-L-cysteine + N(6)-ubiquitinyl-[acceptor protein]-L-lysine.</text>
        <dbReference type="EC" id="2.3.2.27"/>
    </reaction>
</comment>
<dbReference type="InterPro" id="IPR015943">
    <property type="entry name" value="WD40/YVTN_repeat-like_dom_sf"/>
</dbReference>
<feature type="compositionally biased region" description="Basic and acidic residues" evidence="6">
    <location>
        <begin position="58"/>
        <end position="68"/>
    </location>
</feature>
<dbReference type="GO" id="GO:0008270">
    <property type="term" value="F:zinc ion binding"/>
    <property type="evidence" value="ECO:0007669"/>
    <property type="project" value="UniProtKB-KW"/>
</dbReference>
<dbReference type="InterPro" id="IPR036322">
    <property type="entry name" value="WD40_repeat_dom_sf"/>
</dbReference>
<dbReference type="Pfam" id="PF13639">
    <property type="entry name" value="zf-RING_2"/>
    <property type="match status" value="1"/>
</dbReference>
<dbReference type="InParanoid" id="A0A6P4ASI6"/>
<keyword evidence="5" id="KW-0479">Metal-binding</keyword>
<keyword evidence="3" id="KW-0853">WD repeat</keyword>
<evidence type="ECO:0000256" key="4">
    <source>
        <dbReference type="ARBA" id="ARBA00034306"/>
    </source>
</evidence>
<dbReference type="GO" id="GO:0016604">
    <property type="term" value="C:nuclear body"/>
    <property type="evidence" value="ECO:0007669"/>
    <property type="project" value="UniProtKB-SubCell"/>
</dbReference>
<comment type="subcellular location">
    <subcellularLocation>
        <location evidence="4">Nucleus</location>
        <location evidence="4">Nuclear body</location>
    </subcellularLocation>
</comment>
<dbReference type="PANTHER" id="PTHR16047:SF13">
    <property type="entry name" value="E3 UBIQUITIN-PROTEIN LIGASE RFWD3"/>
    <property type="match status" value="1"/>
</dbReference>
<evidence type="ECO:0000313" key="8">
    <source>
        <dbReference type="Proteomes" id="UP001652623"/>
    </source>
</evidence>
<dbReference type="Proteomes" id="UP001652623">
    <property type="component" value="Chromosome 11"/>
</dbReference>
<dbReference type="SUPFAM" id="SSF50978">
    <property type="entry name" value="WD40 repeat-like"/>
    <property type="match status" value="1"/>
</dbReference>
<dbReference type="Gene3D" id="3.30.40.10">
    <property type="entry name" value="Zinc/RING finger domain, C3HC4 (zinc finger)"/>
    <property type="match status" value="1"/>
</dbReference>
<dbReference type="CDD" id="cd16450">
    <property type="entry name" value="mRING-C3HGC3_RFWD3"/>
    <property type="match status" value="1"/>
</dbReference>
<name>A0A6P4ASI6_ZIZJJ</name>
<dbReference type="KEGG" id="zju:107431904"/>
<dbReference type="SUPFAM" id="SSF57850">
    <property type="entry name" value="RING/U-box"/>
    <property type="match status" value="1"/>
</dbReference>
<dbReference type="GeneID" id="107431904"/>